<evidence type="ECO:0000256" key="3">
    <source>
        <dbReference type="ARBA" id="ARBA00022816"/>
    </source>
</evidence>
<dbReference type="InterPro" id="IPR007846">
    <property type="entry name" value="RRM_NUP35_dom"/>
</dbReference>
<feature type="region of interest" description="Disordered" evidence="9">
    <location>
        <begin position="27"/>
        <end position="145"/>
    </location>
</feature>
<dbReference type="GO" id="GO:0044613">
    <property type="term" value="C:nuclear pore central transport channel"/>
    <property type="evidence" value="ECO:0007669"/>
    <property type="project" value="EnsemblFungi"/>
</dbReference>
<evidence type="ECO:0000256" key="1">
    <source>
        <dbReference type="ARBA" id="ARBA00004567"/>
    </source>
</evidence>
<dbReference type="CDD" id="cd12721">
    <property type="entry name" value="RRM_Nup53p_fungi"/>
    <property type="match status" value="1"/>
</dbReference>
<dbReference type="RefSeq" id="XP_003647161.1">
    <property type="nucleotide sequence ID" value="XM_003647113.1"/>
</dbReference>
<keyword evidence="12" id="KW-1185">Reference proteome</keyword>
<feature type="compositionally biased region" description="Low complexity" evidence="9">
    <location>
        <begin position="27"/>
        <end position="54"/>
    </location>
</feature>
<evidence type="ECO:0000256" key="2">
    <source>
        <dbReference type="ARBA" id="ARBA00022448"/>
    </source>
</evidence>
<organism evidence="11 12">
    <name type="scientific">Eremothecium cymbalariae (strain CBS 270.75 / DBVPG 7215 / KCTC 17166 / NRRL Y-17582)</name>
    <name type="common">Yeast</name>
    <dbReference type="NCBI Taxonomy" id="931890"/>
    <lineage>
        <taxon>Eukaryota</taxon>
        <taxon>Fungi</taxon>
        <taxon>Dikarya</taxon>
        <taxon>Ascomycota</taxon>
        <taxon>Saccharomycotina</taxon>
        <taxon>Saccharomycetes</taxon>
        <taxon>Saccharomycetales</taxon>
        <taxon>Saccharomycetaceae</taxon>
        <taxon>Eremothecium</taxon>
    </lineage>
</organism>
<keyword evidence="5" id="KW-0811">Translocation</keyword>
<feature type="compositionally biased region" description="Polar residues" evidence="9">
    <location>
        <begin position="176"/>
        <end position="187"/>
    </location>
</feature>
<evidence type="ECO:0000256" key="4">
    <source>
        <dbReference type="ARBA" id="ARBA00022927"/>
    </source>
</evidence>
<dbReference type="KEGG" id="erc:Ecym_5608"/>
<comment type="subcellular location">
    <subcellularLocation>
        <location evidence="1">Nucleus</location>
        <location evidence="1">Nuclear pore complex</location>
    </subcellularLocation>
</comment>
<evidence type="ECO:0000256" key="8">
    <source>
        <dbReference type="PROSITE-ProRule" id="PRU00804"/>
    </source>
</evidence>
<dbReference type="GO" id="GO:0006999">
    <property type="term" value="P:nuclear pore organization"/>
    <property type="evidence" value="ECO:0007669"/>
    <property type="project" value="EnsemblFungi"/>
</dbReference>
<evidence type="ECO:0000256" key="9">
    <source>
        <dbReference type="SAM" id="MobiDB-lite"/>
    </source>
</evidence>
<dbReference type="Gene3D" id="3.30.70.330">
    <property type="match status" value="1"/>
</dbReference>
<proteinExistence type="predicted"/>
<feature type="compositionally biased region" description="Polar residues" evidence="9">
    <location>
        <begin position="74"/>
        <end position="90"/>
    </location>
</feature>
<keyword evidence="6 8" id="KW-0906">Nuclear pore complex</keyword>
<feature type="compositionally biased region" description="Low complexity" evidence="9">
    <location>
        <begin position="91"/>
        <end position="107"/>
    </location>
</feature>
<dbReference type="GO" id="GO:0006607">
    <property type="term" value="P:NLS-bearing protein import into nucleus"/>
    <property type="evidence" value="ECO:0007669"/>
    <property type="project" value="TreeGrafter"/>
</dbReference>
<evidence type="ECO:0000256" key="6">
    <source>
        <dbReference type="ARBA" id="ARBA00023132"/>
    </source>
</evidence>
<dbReference type="InParanoid" id="I6NE52"/>
<dbReference type="GO" id="GO:0031990">
    <property type="term" value="P:mRNA export from nucleus in response to heat stress"/>
    <property type="evidence" value="ECO:0007669"/>
    <property type="project" value="EnsemblFungi"/>
</dbReference>
<dbReference type="SUPFAM" id="SSF54928">
    <property type="entry name" value="RNA-binding domain, RBD"/>
    <property type="match status" value="1"/>
</dbReference>
<dbReference type="GeneID" id="11472109"/>
<evidence type="ECO:0000313" key="11">
    <source>
        <dbReference type="EMBL" id="AET40344.1"/>
    </source>
</evidence>
<dbReference type="InterPro" id="IPR012677">
    <property type="entry name" value="Nucleotide-bd_a/b_plait_sf"/>
</dbReference>
<dbReference type="OrthoDB" id="1733656at2759"/>
<keyword evidence="3 8" id="KW-0509">mRNA transport</keyword>
<name>I6NE52_ERECY</name>
<dbReference type="PANTHER" id="PTHR21527">
    <property type="entry name" value="NUCLEOPORIN NUP35"/>
    <property type="match status" value="1"/>
</dbReference>
<dbReference type="EMBL" id="CP002501">
    <property type="protein sequence ID" value="AET40344.1"/>
    <property type="molecule type" value="Genomic_DNA"/>
</dbReference>
<dbReference type="PROSITE" id="PS51472">
    <property type="entry name" value="RRM_NUP35"/>
    <property type="match status" value="1"/>
</dbReference>
<keyword evidence="2 8" id="KW-0813">Transport</keyword>
<dbReference type="STRING" id="931890.I6NE52"/>
<dbReference type="GO" id="GO:0005543">
    <property type="term" value="F:phospholipid binding"/>
    <property type="evidence" value="ECO:0007669"/>
    <property type="project" value="EnsemblFungi"/>
</dbReference>
<dbReference type="FunCoup" id="I6NE52">
    <property type="interactions" value="111"/>
</dbReference>
<dbReference type="GO" id="GO:0044615">
    <property type="term" value="C:nuclear pore nuclear basket"/>
    <property type="evidence" value="ECO:0007669"/>
    <property type="project" value="TreeGrafter"/>
</dbReference>
<feature type="region of interest" description="Disordered" evidence="9">
    <location>
        <begin position="163"/>
        <end position="214"/>
    </location>
</feature>
<feature type="compositionally biased region" description="Polar residues" evidence="9">
    <location>
        <begin position="205"/>
        <end position="214"/>
    </location>
</feature>
<dbReference type="GO" id="GO:0017056">
    <property type="term" value="F:structural constituent of nuclear pore"/>
    <property type="evidence" value="ECO:0007669"/>
    <property type="project" value="EnsemblFungi"/>
</dbReference>
<dbReference type="Pfam" id="PF05172">
    <property type="entry name" value="RRM_Nup35"/>
    <property type="match status" value="1"/>
</dbReference>
<evidence type="ECO:0000256" key="5">
    <source>
        <dbReference type="ARBA" id="ARBA00023010"/>
    </source>
</evidence>
<dbReference type="AlphaFoldDB" id="I6NE52"/>
<evidence type="ECO:0000259" key="10">
    <source>
        <dbReference type="PROSITE" id="PS51472"/>
    </source>
</evidence>
<dbReference type="HOGENOM" id="CLU_024892_0_0_1"/>
<evidence type="ECO:0000256" key="7">
    <source>
        <dbReference type="ARBA" id="ARBA00023242"/>
    </source>
</evidence>
<protein>
    <recommendedName>
        <fullName evidence="10">RRM Nup35-type domain-containing protein</fullName>
    </recommendedName>
</protein>
<accession>I6NE52</accession>
<dbReference type="GO" id="GO:0003697">
    <property type="term" value="F:single-stranded DNA binding"/>
    <property type="evidence" value="ECO:0007669"/>
    <property type="project" value="EnsemblFungi"/>
</dbReference>
<dbReference type="InterPro" id="IPR035979">
    <property type="entry name" value="RBD_domain_sf"/>
</dbReference>
<dbReference type="OMA" id="WIKLTYD"/>
<dbReference type="Proteomes" id="UP000006790">
    <property type="component" value="Chromosome 5"/>
</dbReference>
<keyword evidence="4" id="KW-0653">Protein transport</keyword>
<dbReference type="eggNOG" id="ENOG502QWFW">
    <property type="taxonomic scope" value="Eukaryota"/>
</dbReference>
<keyword evidence="7 8" id="KW-0539">Nucleus</keyword>
<feature type="domain" description="RRM Nup35-type" evidence="10">
    <location>
        <begin position="212"/>
        <end position="320"/>
    </location>
</feature>
<dbReference type="PANTHER" id="PTHR21527:SF6">
    <property type="entry name" value="NUCLEOPORIN NUP35"/>
    <property type="match status" value="1"/>
</dbReference>
<feature type="region of interest" description="Disordered" evidence="9">
    <location>
        <begin position="339"/>
        <end position="365"/>
    </location>
</feature>
<feature type="compositionally biased region" description="Polar residues" evidence="9">
    <location>
        <begin position="112"/>
        <end position="140"/>
    </location>
</feature>
<evidence type="ECO:0000313" key="12">
    <source>
        <dbReference type="Proteomes" id="UP000006790"/>
    </source>
</evidence>
<feature type="compositionally biased region" description="Low complexity" evidence="9">
    <location>
        <begin position="343"/>
        <end position="361"/>
    </location>
</feature>
<feature type="compositionally biased region" description="Basic and acidic residues" evidence="9">
    <location>
        <begin position="189"/>
        <end position="204"/>
    </location>
</feature>
<gene>
    <name evidence="11" type="ordered locus">Ecym_5608</name>
</gene>
<reference evidence="11 12" key="1">
    <citation type="journal article" date="2011" name="G3 (Bethesda)">
        <title>Genome evolution in the Eremothecium clade of the Saccharomyces complex revealed by comparative genomics.</title>
        <authorList>
            <person name="Wendland J."/>
            <person name="Walther A."/>
        </authorList>
    </citation>
    <scope>NUCLEOTIDE SEQUENCE [LARGE SCALE GENOMIC DNA]</scope>
    <source>
        <strain evidence="12">CBS 270.75 / DBVPG 7215 / KCTC 17166 / NRRL Y-17582</strain>
    </source>
</reference>
<sequence length="432" mass="47623">MSSVFSTQNSNVASNRFTNLSVNFPQQQQNVSQQQSATLQPQSSQQSTLASQGQFVQTADKPPSWFNNPRKRTIPQTIIKRTSKPTSSENPTPASSSGNNASTSHSGFGSMTFGSKKSNIFNSRTNTQGTDVLTSGNLIDSNEAPPMKSLYDLQREDEFGSVMPMNHMESGKPSISLGNSKDTTSMRNVFDRDLRPKNDKKDDQSTASSPSNHNESAVLVFGYPESISNQVIIHFSKFGSILEDFEVLRGVSGMSVSTMRVPTGLAADNRKKYPIFTGDGWIKLTYDSPSSALRALQENGTVYGGCLIGCVPYTKQAVEQLASCRIEKADDIGGVNFSVAQTPNNSLSNPNSNNEPQQMPQPHEEEHARFTFSTRKMDIKDGKSLFVHNGNVHNHNFLKNLEDKIKQHEAQTQTNSGILHKINNWLFGWNDL</sequence>